<name>A0ABQ3EI62_9ACTN</name>
<dbReference type="InterPro" id="IPR045691">
    <property type="entry name" value="DUF6056"/>
</dbReference>
<feature type="transmembrane region" description="Helical" evidence="2">
    <location>
        <begin position="61"/>
        <end position="82"/>
    </location>
</feature>
<evidence type="ECO:0000313" key="3">
    <source>
        <dbReference type="EMBL" id="GHB31554.1"/>
    </source>
</evidence>
<feature type="transmembrane region" description="Helical" evidence="2">
    <location>
        <begin position="259"/>
        <end position="279"/>
    </location>
</feature>
<feature type="transmembrane region" description="Helical" evidence="2">
    <location>
        <begin position="173"/>
        <end position="190"/>
    </location>
</feature>
<feature type="transmembrane region" description="Helical" evidence="2">
    <location>
        <begin position="122"/>
        <end position="141"/>
    </location>
</feature>
<keyword evidence="2" id="KW-1133">Transmembrane helix</keyword>
<accession>A0ABQ3EI62</accession>
<feature type="transmembrane region" description="Helical" evidence="2">
    <location>
        <begin position="94"/>
        <end position="116"/>
    </location>
</feature>
<feature type="transmembrane region" description="Helical" evidence="2">
    <location>
        <begin position="340"/>
        <end position="360"/>
    </location>
</feature>
<dbReference type="Pfam" id="PF19528">
    <property type="entry name" value="DUF6056"/>
    <property type="match status" value="1"/>
</dbReference>
<feature type="transmembrane region" description="Helical" evidence="2">
    <location>
        <begin position="197"/>
        <end position="217"/>
    </location>
</feature>
<dbReference type="Proteomes" id="UP000599437">
    <property type="component" value="Unassembled WGS sequence"/>
</dbReference>
<keyword evidence="4" id="KW-1185">Reference proteome</keyword>
<dbReference type="EMBL" id="BMVO01000041">
    <property type="protein sequence ID" value="GHB31554.1"/>
    <property type="molecule type" value="Genomic_DNA"/>
</dbReference>
<gene>
    <name evidence="3" type="ORF">GCM10010346_63670</name>
</gene>
<comment type="caution">
    <text evidence="3">The sequence shown here is derived from an EMBL/GenBank/DDBJ whole genome shotgun (WGS) entry which is preliminary data.</text>
</comment>
<keyword evidence="2" id="KW-0472">Membrane</keyword>
<feature type="region of interest" description="Disordered" evidence="1">
    <location>
        <begin position="473"/>
        <end position="514"/>
    </location>
</feature>
<feature type="transmembrane region" description="Helical" evidence="2">
    <location>
        <begin position="148"/>
        <end position="167"/>
    </location>
</feature>
<keyword evidence="2" id="KW-0812">Transmembrane</keyword>
<organism evidence="3 4">
    <name type="scientific">Streptomyces chryseus</name>
    <dbReference type="NCBI Taxonomy" id="68186"/>
    <lineage>
        <taxon>Bacteria</taxon>
        <taxon>Bacillati</taxon>
        <taxon>Actinomycetota</taxon>
        <taxon>Actinomycetes</taxon>
        <taxon>Kitasatosporales</taxon>
        <taxon>Streptomycetaceae</taxon>
        <taxon>Streptomyces</taxon>
    </lineage>
</organism>
<sequence length="514" mass="55275">MGSFLGLYVQPTSDDWCSAWRSRELGILGIANEFYEIQNGRIANGVVAGVVYAHGVAGPKLLPSLLVLSFLAGLFLLARTVFRLLGWEVPPSLTIAAAAVVCVLLFFAGASPYQALLWAPSTISHTLPGLLTVWSSLVALAAARHGRLARGLALVFAMVMGVAIGTLSEPFTIVSGVFAVGAVAVLLRGLRFPRDRYPVSWCLMWCAGLAIGFVLLYTSPGAAWRRAQQPQRKSPLSPTELTATVQDWLSIWASVGGQWAYLAAAAAGLMLGLAAATSDRTIRPVPREPETGRGGARRRPWLLMLLPVLLMGMSSFGVAFGLRMGYGPTGWTYVRTWTSFLFPMLLLLCAYGALAGRALAGWQSSVRRPRPVVFAATTTAVLASAASLWAVAGLVPAVKVTAKDTVTRSVDWDRQDRLVREKAAQGSKVVPYRPLPIGGLSEPFATTNYSRDWVARCVSGYYRVERIERPAPKRSARIPHRTAGGVHGSPASRHGWLPDEEPGAMVVQGANRVE</sequence>
<feature type="transmembrane region" description="Helical" evidence="2">
    <location>
        <begin position="372"/>
        <end position="395"/>
    </location>
</feature>
<proteinExistence type="predicted"/>
<evidence type="ECO:0000256" key="2">
    <source>
        <dbReference type="SAM" id="Phobius"/>
    </source>
</evidence>
<protein>
    <recommendedName>
        <fullName evidence="5">Integral membrane protein</fullName>
    </recommendedName>
</protein>
<evidence type="ECO:0000313" key="4">
    <source>
        <dbReference type="Proteomes" id="UP000599437"/>
    </source>
</evidence>
<reference evidence="4" key="1">
    <citation type="journal article" date="2019" name="Int. J. Syst. Evol. Microbiol.">
        <title>The Global Catalogue of Microorganisms (GCM) 10K type strain sequencing project: providing services to taxonomists for standard genome sequencing and annotation.</title>
        <authorList>
            <consortium name="The Broad Institute Genomics Platform"/>
            <consortium name="The Broad Institute Genome Sequencing Center for Infectious Disease"/>
            <person name="Wu L."/>
            <person name="Ma J."/>
        </authorList>
    </citation>
    <scope>NUCLEOTIDE SEQUENCE [LARGE SCALE GENOMIC DNA]</scope>
    <source>
        <strain evidence="4">JCM 4737</strain>
    </source>
</reference>
<dbReference type="RefSeq" id="WP_138894176.1">
    <property type="nucleotide sequence ID" value="NZ_BMVO01000041.1"/>
</dbReference>
<evidence type="ECO:0000256" key="1">
    <source>
        <dbReference type="SAM" id="MobiDB-lite"/>
    </source>
</evidence>
<evidence type="ECO:0008006" key="5">
    <source>
        <dbReference type="Google" id="ProtNLM"/>
    </source>
</evidence>
<feature type="transmembrane region" description="Helical" evidence="2">
    <location>
        <begin position="300"/>
        <end position="320"/>
    </location>
</feature>